<dbReference type="Pfam" id="PF12146">
    <property type="entry name" value="Hydrolase_4"/>
    <property type="match status" value="1"/>
</dbReference>
<proteinExistence type="inferred from homology"/>
<reference evidence="4 5" key="1">
    <citation type="journal article" date="2019" name="Int. J. Syst. Evol. Microbiol.">
        <title>The Global Catalogue of Microorganisms (GCM) 10K type strain sequencing project: providing services to taxonomists for standard genome sequencing and annotation.</title>
        <authorList>
            <consortium name="The Broad Institute Genomics Platform"/>
            <consortium name="The Broad Institute Genome Sequencing Center for Infectious Disease"/>
            <person name="Wu L."/>
            <person name="Ma J."/>
        </authorList>
    </citation>
    <scope>NUCLEOTIDE SEQUENCE [LARGE SCALE GENOMIC DNA]</scope>
    <source>
        <strain evidence="4 5">JCM 14306</strain>
    </source>
</reference>
<comment type="similarity">
    <text evidence="1">Belongs to the AB hydrolase superfamily.</text>
</comment>
<organism evidence="4 5">
    <name type="scientific">Kribbella alba</name>
    <dbReference type="NCBI Taxonomy" id="190197"/>
    <lineage>
        <taxon>Bacteria</taxon>
        <taxon>Bacillati</taxon>
        <taxon>Actinomycetota</taxon>
        <taxon>Actinomycetes</taxon>
        <taxon>Propionibacteriales</taxon>
        <taxon>Kribbellaceae</taxon>
        <taxon>Kribbella</taxon>
    </lineage>
</organism>
<evidence type="ECO:0000256" key="1">
    <source>
        <dbReference type="ARBA" id="ARBA00008645"/>
    </source>
</evidence>
<dbReference type="RefSeq" id="WP_344111901.1">
    <property type="nucleotide sequence ID" value="NZ_BAAANE010000004.1"/>
</dbReference>
<dbReference type="PANTHER" id="PTHR22946:SF9">
    <property type="entry name" value="POLYKETIDE TRANSFERASE AF380"/>
    <property type="match status" value="1"/>
</dbReference>
<dbReference type="EMBL" id="BAAANE010000004">
    <property type="protein sequence ID" value="GAA1638422.1"/>
    <property type="molecule type" value="Genomic_DNA"/>
</dbReference>
<keyword evidence="2 4" id="KW-0378">Hydrolase</keyword>
<dbReference type="PANTHER" id="PTHR22946">
    <property type="entry name" value="DIENELACTONE HYDROLASE DOMAIN-CONTAINING PROTEIN-RELATED"/>
    <property type="match status" value="1"/>
</dbReference>
<gene>
    <name evidence="4" type="ORF">GCM10009744_29810</name>
</gene>
<accession>A0ABN2FCL3</accession>
<name>A0ABN2FCL3_9ACTN</name>
<evidence type="ECO:0000256" key="2">
    <source>
        <dbReference type="ARBA" id="ARBA00022801"/>
    </source>
</evidence>
<feature type="domain" description="Serine aminopeptidase S33" evidence="3">
    <location>
        <begin position="30"/>
        <end position="145"/>
    </location>
</feature>
<dbReference type="GO" id="GO:0016787">
    <property type="term" value="F:hydrolase activity"/>
    <property type="evidence" value="ECO:0007669"/>
    <property type="project" value="UniProtKB-KW"/>
</dbReference>
<comment type="caution">
    <text evidence="4">The sequence shown here is derived from an EMBL/GenBank/DDBJ whole genome shotgun (WGS) entry which is preliminary data.</text>
</comment>
<evidence type="ECO:0000313" key="4">
    <source>
        <dbReference type="EMBL" id="GAA1638422.1"/>
    </source>
</evidence>
<evidence type="ECO:0000259" key="3">
    <source>
        <dbReference type="Pfam" id="PF12146"/>
    </source>
</evidence>
<sequence length="316" mass="33407">MAVQRGKVRFASGDVECVGWHYPGTNGGCVVMTGGFGVTKEPGTELFARRFNEAGFTVLAFDYRRLGESGGRPRQVARIRDQVADLEAAVEYAATLPGVDPNKLAVWAFSLSGGYVFEVAARNPRLAAAIAQTPNADGPAATRNAARYQKPLAMLRLTGRIILDALGGLLGRDPLLVPLVGKPGTVALLTTPDSLRGDEALNPGNKYPDWKQAVAARSVPAATSYKPGRYAAQVQCPLLVLVCDQDQSALAAPAVAAAGRAPQAELVRMPGGHYEPFLGGHEQAVEAELSFLRRHLLERSSTDDPATAGSTPPRPA</sequence>
<keyword evidence="5" id="KW-1185">Reference proteome</keyword>
<dbReference type="InterPro" id="IPR050261">
    <property type="entry name" value="FrsA_esterase"/>
</dbReference>
<protein>
    <submittedName>
        <fullName evidence="4">Alpha/beta hydrolase</fullName>
    </submittedName>
</protein>
<dbReference type="Proteomes" id="UP001501319">
    <property type="component" value="Unassembled WGS sequence"/>
</dbReference>
<dbReference type="InterPro" id="IPR022742">
    <property type="entry name" value="Hydrolase_4"/>
</dbReference>
<dbReference type="Gene3D" id="3.40.50.1820">
    <property type="entry name" value="alpha/beta hydrolase"/>
    <property type="match status" value="2"/>
</dbReference>
<dbReference type="InterPro" id="IPR029058">
    <property type="entry name" value="AB_hydrolase_fold"/>
</dbReference>
<dbReference type="SUPFAM" id="SSF53474">
    <property type="entry name" value="alpha/beta-Hydrolases"/>
    <property type="match status" value="1"/>
</dbReference>
<evidence type="ECO:0000313" key="5">
    <source>
        <dbReference type="Proteomes" id="UP001501319"/>
    </source>
</evidence>